<reference evidence="2" key="1">
    <citation type="submission" date="2016-10" db="EMBL/GenBank/DDBJ databases">
        <title>The assassin bug Pristhesancus plagipennis produces two different types of venom.</title>
        <authorList>
            <person name="Walker A.A."/>
            <person name="Herzig V."/>
            <person name="Jin J."/>
            <person name="Fry B.G."/>
            <person name="King G.F."/>
        </authorList>
    </citation>
    <scope>NUCLEOTIDE SEQUENCE</scope>
    <source>
        <tissue evidence="2">Venom/labial glands</tissue>
    </source>
</reference>
<proteinExistence type="evidence at transcript level"/>
<feature type="signal peptide" evidence="1">
    <location>
        <begin position="1"/>
        <end position="18"/>
    </location>
</feature>
<keyword evidence="1" id="KW-0732">Signal</keyword>
<evidence type="ECO:0000313" key="2">
    <source>
        <dbReference type="EMBL" id="ATU82824.1"/>
    </source>
</evidence>
<dbReference type="AlphaFoldDB" id="A0A2K8JMC4"/>
<name>A0A2K8JMC4_PRIPG</name>
<protein>
    <submittedName>
        <fullName evidence="2">Secreted glycine-rich protein</fullName>
    </submittedName>
</protein>
<accession>A0A2K8JMC4</accession>
<evidence type="ECO:0000256" key="1">
    <source>
        <dbReference type="SAM" id="SignalP"/>
    </source>
</evidence>
<dbReference type="EMBL" id="KY031073">
    <property type="protein sequence ID" value="ATU82824.1"/>
    <property type="molecule type" value="mRNA"/>
</dbReference>
<feature type="chain" id="PRO_5014933731" evidence="1">
    <location>
        <begin position="19"/>
        <end position="106"/>
    </location>
</feature>
<organism evidence="2">
    <name type="scientific">Pristhesancus plagipennis</name>
    <name type="common">Common assassin bug</name>
    <dbReference type="NCBI Taxonomy" id="1955184"/>
    <lineage>
        <taxon>Eukaryota</taxon>
        <taxon>Metazoa</taxon>
        <taxon>Ecdysozoa</taxon>
        <taxon>Arthropoda</taxon>
        <taxon>Hexapoda</taxon>
        <taxon>Insecta</taxon>
        <taxon>Pterygota</taxon>
        <taxon>Neoptera</taxon>
        <taxon>Paraneoptera</taxon>
        <taxon>Hemiptera</taxon>
        <taxon>Heteroptera</taxon>
        <taxon>Panheteroptera</taxon>
        <taxon>Cimicomorpha</taxon>
        <taxon>Reduviidae</taxon>
        <taxon>Harpactorinae</taxon>
        <taxon>Harpactorini</taxon>
        <taxon>Pristhesancus</taxon>
    </lineage>
</organism>
<sequence>MAYMKLFLVICMANCLLAAENEEKKKNDLADSDLQTDNTFGIGYYLRPHVSFYGRLGYPSYGGYYGGYGGYGYGYPSYGYGYPSYGYGYRRHGYYGGYPHYGGYYG</sequence>